<dbReference type="SUPFAM" id="SSF48264">
    <property type="entry name" value="Cytochrome P450"/>
    <property type="match status" value="1"/>
</dbReference>
<dbReference type="GO" id="GO:0004497">
    <property type="term" value="F:monooxygenase activity"/>
    <property type="evidence" value="ECO:0007669"/>
    <property type="project" value="InterPro"/>
</dbReference>
<evidence type="ECO:0000256" key="3">
    <source>
        <dbReference type="SAM" id="SignalP"/>
    </source>
</evidence>
<name>A0AAD7D6R3_MYCRO</name>
<evidence type="ECO:0000256" key="1">
    <source>
        <dbReference type="ARBA" id="ARBA00005179"/>
    </source>
</evidence>
<dbReference type="EMBL" id="JARKIE010000114">
    <property type="protein sequence ID" value="KAJ7681741.1"/>
    <property type="molecule type" value="Genomic_DNA"/>
</dbReference>
<dbReference type="GO" id="GO:0016705">
    <property type="term" value="F:oxidoreductase activity, acting on paired donors, with incorporation or reduction of molecular oxygen"/>
    <property type="evidence" value="ECO:0007669"/>
    <property type="project" value="InterPro"/>
</dbReference>
<keyword evidence="5" id="KW-1185">Reference proteome</keyword>
<accession>A0AAD7D6R3</accession>
<evidence type="ECO:0000313" key="4">
    <source>
        <dbReference type="EMBL" id="KAJ7681741.1"/>
    </source>
</evidence>
<dbReference type="GO" id="GO:0020037">
    <property type="term" value="F:heme binding"/>
    <property type="evidence" value="ECO:0007669"/>
    <property type="project" value="InterPro"/>
</dbReference>
<evidence type="ECO:0000313" key="5">
    <source>
        <dbReference type="Proteomes" id="UP001221757"/>
    </source>
</evidence>
<comment type="cofactor">
    <cofactor evidence="2">
        <name>heme</name>
        <dbReference type="ChEBI" id="CHEBI:30413"/>
    </cofactor>
</comment>
<organism evidence="4 5">
    <name type="scientific">Mycena rosella</name>
    <name type="common">Pink bonnet</name>
    <name type="synonym">Agaricus rosellus</name>
    <dbReference type="NCBI Taxonomy" id="1033263"/>
    <lineage>
        <taxon>Eukaryota</taxon>
        <taxon>Fungi</taxon>
        <taxon>Dikarya</taxon>
        <taxon>Basidiomycota</taxon>
        <taxon>Agaricomycotina</taxon>
        <taxon>Agaricomycetes</taxon>
        <taxon>Agaricomycetidae</taxon>
        <taxon>Agaricales</taxon>
        <taxon>Marasmiineae</taxon>
        <taxon>Mycenaceae</taxon>
        <taxon>Mycena</taxon>
    </lineage>
</organism>
<dbReference type="Pfam" id="PF00067">
    <property type="entry name" value="p450"/>
    <property type="match status" value="1"/>
</dbReference>
<dbReference type="PRINTS" id="PR00385">
    <property type="entry name" value="P450"/>
</dbReference>
<dbReference type="PANTHER" id="PTHR24305">
    <property type="entry name" value="CYTOCHROME P450"/>
    <property type="match status" value="1"/>
</dbReference>
<keyword evidence="2" id="KW-0349">Heme</keyword>
<feature type="binding site" description="axial binding residue" evidence="2">
    <location>
        <position position="385"/>
    </location>
    <ligand>
        <name>heme</name>
        <dbReference type="ChEBI" id="CHEBI:30413"/>
    </ligand>
    <ligandPart>
        <name>Fe</name>
        <dbReference type="ChEBI" id="CHEBI:18248"/>
    </ligandPart>
</feature>
<dbReference type="InterPro" id="IPR002401">
    <property type="entry name" value="Cyt_P450_E_grp-I"/>
</dbReference>
<dbReference type="AlphaFoldDB" id="A0AAD7D6R3"/>
<protein>
    <submittedName>
        <fullName evidence="4">Cytochrome P450 11B1</fullName>
    </submittedName>
</protein>
<keyword evidence="3" id="KW-0732">Signal</keyword>
<gene>
    <name evidence="4" type="ORF">B0H17DRAFT_1161073</name>
</gene>
<dbReference type="Gene3D" id="1.10.630.10">
    <property type="entry name" value="Cytochrome P450"/>
    <property type="match status" value="1"/>
</dbReference>
<comment type="caution">
    <text evidence="4">The sequence shown here is derived from an EMBL/GenBank/DDBJ whole genome shotgun (WGS) entry which is preliminary data.</text>
</comment>
<reference evidence="4" key="1">
    <citation type="submission" date="2023-03" db="EMBL/GenBank/DDBJ databases">
        <title>Massive genome expansion in bonnet fungi (Mycena s.s.) driven by repeated elements and novel gene families across ecological guilds.</title>
        <authorList>
            <consortium name="Lawrence Berkeley National Laboratory"/>
            <person name="Harder C.B."/>
            <person name="Miyauchi S."/>
            <person name="Viragh M."/>
            <person name="Kuo A."/>
            <person name="Thoen E."/>
            <person name="Andreopoulos B."/>
            <person name="Lu D."/>
            <person name="Skrede I."/>
            <person name="Drula E."/>
            <person name="Henrissat B."/>
            <person name="Morin E."/>
            <person name="Kohler A."/>
            <person name="Barry K."/>
            <person name="LaButti K."/>
            <person name="Morin E."/>
            <person name="Salamov A."/>
            <person name="Lipzen A."/>
            <person name="Mereny Z."/>
            <person name="Hegedus B."/>
            <person name="Baldrian P."/>
            <person name="Stursova M."/>
            <person name="Weitz H."/>
            <person name="Taylor A."/>
            <person name="Grigoriev I.V."/>
            <person name="Nagy L.G."/>
            <person name="Martin F."/>
            <person name="Kauserud H."/>
        </authorList>
    </citation>
    <scope>NUCLEOTIDE SEQUENCE</scope>
    <source>
        <strain evidence="4">CBHHK067</strain>
    </source>
</reference>
<dbReference type="Proteomes" id="UP001221757">
    <property type="component" value="Unassembled WGS sequence"/>
</dbReference>
<proteinExistence type="predicted"/>
<dbReference type="PRINTS" id="PR00463">
    <property type="entry name" value="EP450I"/>
</dbReference>
<dbReference type="GO" id="GO:0005506">
    <property type="term" value="F:iron ion binding"/>
    <property type="evidence" value="ECO:0007669"/>
    <property type="project" value="InterPro"/>
</dbReference>
<sequence length="443" mass="49391">MISTLLLGALLLKLAFQLFKTASDLWLTSHVFRFQQTTTIHKLFGKYGPVVRVSPDKVAFCDADTMRDSYSVQKCEKSSHYKLFTMLTLLDNASHSARRRVFGSHYTAANVARLQPEIHNSALELVKSLELTAAARPVDCLDLLRNFVVDIAVFSTFGHNLGALGKWTTNVPDDLSVAIADFPKMGIVFVAKRIHEVQHQIDTGKEFEIPPLVSRMLQYRQPSTNDALPFEVLVAEGVAHLVAGTETTSTTLSYFLWEISCSSDMMQRLQKEIDTAMPDPRTIPDLSVQNLPYLNAFISEWFRVHGVITGLMERVVPATRNYNLMGYVLPPGTVVGTQSWSIQNSPRVFPSPNRFDPDRWLDGSESGSAERAAHMMPFGLGTRVCTGQQLAQAVIRVALVALVRNFDIRADSSTTKASMRMRHGFAAFPTAGECKLIFFPRTE</sequence>
<keyword evidence="2" id="KW-0408">Iron</keyword>
<feature type="chain" id="PRO_5042014296" evidence="3">
    <location>
        <begin position="18"/>
        <end position="443"/>
    </location>
</feature>
<dbReference type="InterPro" id="IPR050121">
    <property type="entry name" value="Cytochrome_P450_monoxygenase"/>
</dbReference>
<dbReference type="InterPro" id="IPR036396">
    <property type="entry name" value="Cyt_P450_sf"/>
</dbReference>
<dbReference type="PANTHER" id="PTHR24305:SF218">
    <property type="entry name" value="P450, PUTATIVE (EUROFUNG)-RELATED"/>
    <property type="match status" value="1"/>
</dbReference>
<feature type="signal peptide" evidence="3">
    <location>
        <begin position="1"/>
        <end position="17"/>
    </location>
</feature>
<evidence type="ECO:0000256" key="2">
    <source>
        <dbReference type="PIRSR" id="PIRSR602401-1"/>
    </source>
</evidence>
<comment type="pathway">
    <text evidence="1">Secondary metabolite biosynthesis.</text>
</comment>
<keyword evidence="2" id="KW-0479">Metal-binding</keyword>
<dbReference type="InterPro" id="IPR001128">
    <property type="entry name" value="Cyt_P450"/>
</dbReference>